<evidence type="ECO:0000313" key="2">
    <source>
        <dbReference type="Proteomes" id="UP000004810"/>
    </source>
</evidence>
<accession>J9B061</accession>
<dbReference type="EMBL" id="ADBV01004673">
    <property type="protein sequence ID" value="EJW80260.1"/>
    <property type="molecule type" value="Genomic_DNA"/>
</dbReference>
<comment type="caution">
    <text evidence="1">The sequence shown here is derived from an EMBL/GenBank/DDBJ whole genome shotgun (WGS) entry which is preliminary data.</text>
</comment>
<sequence>LRATPLYAEITNPGLSPPHSWPDCTYPKIESMKIIRRGEENMREDGIIKPGHCARLKQLRTTTTTHTSR</sequence>
<proteinExistence type="predicted"/>
<evidence type="ECO:0000313" key="1">
    <source>
        <dbReference type="EMBL" id="EJW80260.1"/>
    </source>
</evidence>
<name>J9B061_WUCBA</name>
<gene>
    <name evidence="1" type="ORF">WUBG_08830</name>
</gene>
<dbReference type="AlphaFoldDB" id="J9B061"/>
<protein>
    <submittedName>
        <fullName evidence="1">Uncharacterized protein</fullName>
    </submittedName>
</protein>
<reference evidence="2" key="1">
    <citation type="submission" date="2012-08" db="EMBL/GenBank/DDBJ databases">
        <title>The Genome Sequence of Wuchereria bancrofti.</title>
        <authorList>
            <person name="Nutman T.B."/>
            <person name="Fink D.L."/>
            <person name="Russ C."/>
            <person name="Young S."/>
            <person name="Zeng Q."/>
            <person name="Koehrsen M."/>
            <person name="Alvarado L."/>
            <person name="Berlin A."/>
            <person name="Chapman S.B."/>
            <person name="Chen Z."/>
            <person name="Freedman E."/>
            <person name="Gellesch M."/>
            <person name="Goldberg J."/>
            <person name="Griggs A."/>
            <person name="Gujja S."/>
            <person name="Heilman E.R."/>
            <person name="Heiman D."/>
            <person name="Hepburn T."/>
            <person name="Howarth C."/>
            <person name="Jen D."/>
            <person name="Larson L."/>
            <person name="Lewis B."/>
            <person name="Mehta T."/>
            <person name="Park D."/>
            <person name="Pearson M."/>
            <person name="Roberts A."/>
            <person name="Saif S."/>
            <person name="Shea T."/>
            <person name="Shenoy N."/>
            <person name="Sisk P."/>
            <person name="Stolte C."/>
            <person name="Sykes S."/>
            <person name="Walk T."/>
            <person name="White J."/>
            <person name="Yandava C."/>
            <person name="Haas B."/>
            <person name="Henn M.R."/>
            <person name="Nusbaum C."/>
            <person name="Birren B."/>
        </authorList>
    </citation>
    <scope>NUCLEOTIDE SEQUENCE [LARGE SCALE GENOMIC DNA]</scope>
    <source>
        <strain evidence="2">NA</strain>
    </source>
</reference>
<organism evidence="1 2">
    <name type="scientific">Wuchereria bancrofti</name>
    <dbReference type="NCBI Taxonomy" id="6293"/>
    <lineage>
        <taxon>Eukaryota</taxon>
        <taxon>Metazoa</taxon>
        <taxon>Ecdysozoa</taxon>
        <taxon>Nematoda</taxon>
        <taxon>Chromadorea</taxon>
        <taxon>Rhabditida</taxon>
        <taxon>Spirurina</taxon>
        <taxon>Spiruromorpha</taxon>
        <taxon>Filarioidea</taxon>
        <taxon>Onchocercidae</taxon>
        <taxon>Wuchereria</taxon>
    </lineage>
</organism>
<dbReference type="Proteomes" id="UP000004810">
    <property type="component" value="Unassembled WGS sequence"/>
</dbReference>
<feature type="non-terminal residue" evidence="1">
    <location>
        <position position="1"/>
    </location>
</feature>